<dbReference type="InterPro" id="IPR014001">
    <property type="entry name" value="Helicase_ATP-bd"/>
</dbReference>
<reference evidence="10" key="2">
    <citation type="submission" date="2025-08" db="UniProtKB">
        <authorList>
            <consortium name="RefSeq"/>
        </authorList>
    </citation>
    <scope>IDENTIFICATION</scope>
    <source>
        <strain evidence="10">S238N-H82</strain>
        <tissue evidence="10">Testes</tissue>
    </source>
</reference>
<evidence type="ECO:0000259" key="8">
    <source>
        <dbReference type="PROSITE" id="PS51194"/>
    </source>
</evidence>
<evidence type="ECO:0000256" key="4">
    <source>
        <dbReference type="ARBA" id="ARBA00022833"/>
    </source>
</evidence>
<dbReference type="FunFam" id="3.40.50.300:FF:000786">
    <property type="entry name" value="E3 ubiquitin-protein ligase SHPRH isoform X1"/>
    <property type="match status" value="1"/>
</dbReference>
<feature type="compositionally biased region" description="Basic residues" evidence="6">
    <location>
        <begin position="825"/>
        <end position="845"/>
    </location>
</feature>
<dbReference type="InterPro" id="IPR048686">
    <property type="entry name" value="SHPRH_helical_1st"/>
</dbReference>
<dbReference type="Pfam" id="PF00271">
    <property type="entry name" value="Helicase_C"/>
    <property type="match status" value="1"/>
</dbReference>
<dbReference type="CDD" id="cd18793">
    <property type="entry name" value="SF2_C_SNF"/>
    <property type="match status" value="1"/>
</dbReference>
<dbReference type="InterPro" id="IPR017907">
    <property type="entry name" value="Znf_RING_CS"/>
</dbReference>
<dbReference type="SUPFAM" id="SSF57850">
    <property type="entry name" value="RING/U-box"/>
    <property type="match status" value="1"/>
</dbReference>
<dbReference type="InterPro" id="IPR038718">
    <property type="entry name" value="SNF2-like_sf"/>
</dbReference>
<dbReference type="RefSeq" id="XP_035685938.1">
    <property type="nucleotide sequence ID" value="XM_035830045.1"/>
</dbReference>
<dbReference type="Gene3D" id="1.25.40.10">
    <property type="entry name" value="Tetratricopeptide repeat domain"/>
    <property type="match status" value="1"/>
</dbReference>
<dbReference type="GO" id="GO:0016787">
    <property type="term" value="F:hydrolase activity"/>
    <property type="evidence" value="ECO:0007669"/>
    <property type="project" value="UniProtKB-KW"/>
</dbReference>
<dbReference type="OMA" id="FIIPEIM"/>
<dbReference type="KEGG" id="bfo:118422457"/>
<accession>A0A9J7LPD9</accession>
<dbReference type="GO" id="GO:0006974">
    <property type="term" value="P:DNA damage response"/>
    <property type="evidence" value="ECO:0000318"/>
    <property type="project" value="GO_Central"/>
</dbReference>
<dbReference type="PANTHER" id="PTHR45865:SF1">
    <property type="entry name" value="E3 UBIQUITIN-PROTEIN LIGASE SHPRH"/>
    <property type="match status" value="1"/>
</dbReference>
<dbReference type="InterPro" id="IPR049730">
    <property type="entry name" value="SNF2/RAD54-like_C"/>
</dbReference>
<dbReference type="GO" id="GO:0005524">
    <property type="term" value="F:ATP binding"/>
    <property type="evidence" value="ECO:0007669"/>
    <property type="project" value="InterPro"/>
</dbReference>
<dbReference type="CDD" id="cd15547">
    <property type="entry name" value="PHD_SHPRH"/>
    <property type="match status" value="1"/>
</dbReference>
<dbReference type="Pfam" id="PF13445">
    <property type="entry name" value="zf-RING_UBOX"/>
    <property type="match status" value="1"/>
</dbReference>
<feature type="region of interest" description="Disordered" evidence="6">
    <location>
        <begin position="798"/>
        <end position="845"/>
    </location>
</feature>
<keyword evidence="2 5" id="KW-0863">Zinc-finger</keyword>
<dbReference type="PROSITE" id="PS00518">
    <property type="entry name" value="ZF_RING_1"/>
    <property type="match status" value="1"/>
</dbReference>
<dbReference type="Gene3D" id="3.40.50.10810">
    <property type="entry name" value="Tandem AAA-ATPase domain"/>
    <property type="match status" value="2"/>
</dbReference>
<dbReference type="InterPro" id="IPR013083">
    <property type="entry name" value="Znf_RING/FYVE/PHD"/>
</dbReference>
<evidence type="ECO:0000256" key="1">
    <source>
        <dbReference type="ARBA" id="ARBA00022723"/>
    </source>
</evidence>
<dbReference type="SMART" id="SM00490">
    <property type="entry name" value="HELICc"/>
    <property type="match status" value="1"/>
</dbReference>
<keyword evidence="1" id="KW-0479">Metal-binding</keyword>
<evidence type="ECO:0000313" key="10">
    <source>
        <dbReference type="RefSeq" id="XP_035685938.1"/>
    </source>
</evidence>
<dbReference type="SUPFAM" id="SSF57903">
    <property type="entry name" value="FYVE/PHD zinc finger"/>
    <property type="match status" value="1"/>
</dbReference>
<evidence type="ECO:0000256" key="6">
    <source>
        <dbReference type="SAM" id="MobiDB-lite"/>
    </source>
</evidence>
<dbReference type="PROSITE" id="PS01359">
    <property type="entry name" value="ZF_PHD_1"/>
    <property type="match status" value="1"/>
</dbReference>
<dbReference type="GO" id="GO:0061630">
    <property type="term" value="F:ubiquitin protein ligase activity"/>
    <property type="evidence" value="ECO:0000318"/>
    <property type="project" value="GO_Central"/>
</dbReference>
<organism evidence="9 10">
    <name type="scientific">Branchiostoma floridae</name>
    <name type="common">Florida lancelet</name>
    <name type="synonym">Amphioxus</name>
    <dbReference type="NCBI Taxonomy" id="7739"/>
    <lineage>
        <taxon>Eukaryota</taxon>
        <taxon>Metazoa</taxon>
        <taxon>Chordata</taxon>
        <taxon>Cephalochordata</taxon>
        <taxon>Leptocardii</taxon>
        <taxon>Amphioxiformes</taxon>
        <taxon>Branchiostomatidae</taxon>
        <taxon>Branchiostoma</taxon>
    </lineage>
</organism>
<dbReference type="GO" id="GO:0000209">
    <property type="term" value="P:protein polyubiquitination"/>
    <property type="evidence" value="ECO:0000318"/>
    <property type="project" value="GO_Central"/>
</dbReference>
<dbReference type="PROSITE" id="PS51194">
    <property type="entry name" value="HELICASE_CTER"/>
    <property type="match status" value="1"/>
</dbReference>
<feature type="region of interest" description="Disordered" evidence="6">
    <location>
        <begin position="588"/>
        <end position="630"/>
    </location>
</feature>
<evidence type="ECO:0000259" key="7">
    <source>
        <dbReference type="PROSITE" id="PS50089"/>
    </source>
</evidence>
<dbReference type="GO" id="GO:0008270">
    <property type="term" value="F:zinc ion binding"/>
    <property type="evidence" value="ECO:0007669"/>
    <property type="project" value="UniProtKB-KW"/>
</dbReference>
<keyword evidence="3" id="KW-0378">Hydrolase</keyword>
<dbReference type="InterPro" id="IPR027417">
    <property type="entry name" value="P-loop_NTPase"/>
</dbReference>
<dbReference type="Pfam" id="PF21324">
    <property type="entry name" value="SHPRH_helical-2nd"/>
    <property type="match status" value="1"/>
</dbReference>
<dbReference type="InterPro" id="IPR001841">
    <property type="entry name" value="Znf_RING"/>
</dbReference>
<feature type="domain" description="RING-type" evidence="7">
    <location>
        <begin position="1642"/>
        <end position="1689"/>
    </location>
</feature>
<dbReference type="CDD" id="cd16569">
    <property type="entry name" value="RING-HC_SHPRH-like"/>
    <property type="match status" value="1"/>
</dbReference>
<dbReference type="InterPro" id="IPR027370">
    <property type="entry name" value="Znf-RING_euk"/>
</dbReference>
<evidence type="ECO:0000313" key="9">
    <source>
        <dbReference type="Proteomes" id="UP000001554"/>
    </source>
</evidence>
<dbReference type="InterPro" id="IPR011011">
    <property type="entry name" value="Znf_FYVE_PHD"/>
</dbReference>
<dbReference type="Pfam" id="PF00176">
    <property type="entry name" value="SNF2-rel_dom"/>
    <property type="match status" value="1"/>
</dbReference>
<evidence type="ECO:0000256" key="5">
    <source>
        <dbReference type="PROSITE-ProRule" id="PRU00175"/>
    </source>
</evidence>
<feature type="compositionally biased region" description="Low complexity" evidence="6">
    <location>
        <begin position="701"/>
        <end position="719"/>
    </location>
</feature>
<dbReference type="PROSITE" id="PS50089">
    <property type="entry name" value="ZF_RING_2"/>
    <property type="match status" value="1"/>
</dbReference>
<dbReference type="InterPro" id="IPR048695">
    <property type="entry name" value="SHPRH_helical_2nd"/>
</dbReference>
<feature type="domain" description="Helicase C-terminal" evidence="8">
    <location>
        <begin position="1722"/>
        <end position="1878"/>
    </location>
</feature>
<dbReference type="InterPro" id="IPR052583">
    <property type="entry name" value="ATP-helicase/E3_Ub-Ligase"/>
</dbReference>
<dbReference type="InterPro" id="IPR011990">
    <property type="entry name" value="TPR-like_helical_dom_sf"/>
</dbReference>
<evidence type="ECO:0000256" key="2">
    <source>
        <dbReference type="ARBA" id="ARBA00022771"/>
    </source>
</evidence>
<sequence>MPGKRKQSAPRKADEQKRQCLAWNMQDMFINNSATTDTDQMVAGPSSSQEPSQVIIEHRQTISQSDVLHDSMSSIDQSNGIHADQSLGSEPSQVIMEHGHISSQSNGFFKSMSIIDQSNGQHASQSLKSDVLDVGHEAKSVRFDEFSVVEIDIASSPPNVGSLEYGIDDTDVVSAVNGTVLTNPADGHDFFLTFFDSVDDAKWHCSLGTIVLNLFSIDGSGKLPKVLPPMASPVLYIFEHTEKHVLHLESLPDLEEMEGHTSDDSELEEQDLHVYATTTVGVSILSGLAHMYKKKAARLVLGKYDPLQGTLDLHLYLLEEALSKPQFASEGLTGKGVSRKLNRTQQELMEWFLGIPIPESYSVIHKKRQDVEGLYRYVREAHQGEDRSLTLDPQHHLLVPSLRPYQKEAVLWMLEMEQFGEDLQQESRGRAAELHLLWREVQMPDGQILFFNSYTGSLCKEKQCGLVPIPGGILADEMGLGKTVEALALMLLHPRPGFIRTASVAGCTEQDKNRTAVGMLQVENKTPDDACILQDKDRTSVACIFQGENKTAATTASTLQDEDRITSALQDKNSTSTDIQNLKVECNGQDSKGSKCSKTNVESSSSQTGMTAVKSNAHTEVNRSSTENSTDVLLCTKAKEEGGSAIEVTNQVSEEAGLEKTAADFQQASTHNSSNSASVIQPNSSDGKASACKRTDLTVFGSDGSESTSVSDDTSVHGSLEGKEKATEVLHAPTVSDIVPESTLVGGGASVQGRLEEKRKTEEVSATVPAACVASMECSEDITCTIQDSIDSCIAASTTSHAQGQPEEEIKDQQQSTSSTDARQQKRQKKSSKKTASKSKSKTSKKGVAVVEPVYIPAPDSCNVQSTPRFECICGVTDAHVDGRTRLQCWQCGNWQHAECVNYKATSESDPAKMAEPYHCPHCSVSLPAVPSGATLIISPAPISHQWVDEINRHVRKAAIKMLVYSGVKKQGFLQPKVLADHDIVITTYDVLRLELNYVDIPHSNSTEGRRLRQQKRYMAVPSPLPSVEWWRVCLDEAQMVECTTAKAAEMALRLSAVNRWCVTGTPIQRNLEDLYGLLLFLGVDPYWVKHWWERLLYQPYCHGNPHPMYEVISRVMWRTAKKDVLDQINLPQQTEDVHWLKFSPVEEHFYRRKHEDCSRHAFKVLSQWHDLGTKLCQLDRRTMQTMLWPLLKLRQACCHPQAVRGEFLPLHKSTMTMDELLKSLTQKCKIECEEAHRQLICALNGLAGIHIIKEEYPEAVEKYREVLRSVQEHEGRLKTDKLQRLHTLHNLAGLLHRKHPGVAPTLRDDQLMKQAEELKMYYMQKSLDKIHSSQQTLLPIQQKVQQLRRKLQPGTPWWMDTLQWAIYWGKDEDLAERIRNELSGDRDPDATSIVNKFRDLRGLQFLLTSQLENLQQSHSAVCTAVNHLSQDPALQLIQSAVECHLRPEKGEELHTCEFCKADDLFLEYESRLFSFTAKRLEDMVAEEEENPERQVTRRGVWAQSETEKCLKIVLSFCKSSRLEEQWVEEGNMQVELFEQLRREYKQLHVVWMALRDRVAAIDELDMTTTRLRLRLPEEERTDPPQPNIIEPGEVDHQWIKNLNDKAVATSLLHRKLGQLLYLKNLAKSQEYQKDGVNPEPCPICQRQLGTEWSVLMCGHCFCEECISVLVNQFGLGSRRGSIRCAICRQLTATQDISYVSTEAKQQEDVDVKGSHSTKVEAVVRTLKLIRQKDPTAKSLVFSTWQDVLDVVATALRENNMEYRAINGIHRFQENMTDFKYDSGIGVLLLPLHTGSHGLNIIEATHVLLVEPIINPAQEAQAIGRVHRIGQTKATVVHRFLVQNTIEERIHAMKKHISASDSIDTQSEGTVLTVGDLRDLFSDAFHHREDDSPPPPQQEYDQNNSVLEEFDDGDRHPADGPPTP</sequence>
<reference evidence="9" key="1">
    <citation type="journal article" date="2020" name="Nat. Ecol. Evol.">
        <title>Deeply conserved synteny resolves early events in vertebrate evolution.</title>
        <authorList>
            <person name="Simakov O."/>
            <person name="Marletaz F."/>
            <person name="Yue J.X."/>
            <person name="O'Connell B."/>
            <person name="Jenkins J."/>
            <person name="Brandt A."/>
            <person name="Calef R."/>
            <person name="Tung C.H."/>
            <person name="Huang T.K."/>
            <person name="Schmutz J."/>
            <person name="Satoh N."/>
            <person name="Yu J.K."/>
            <person name="Putnam N.H."/>
            <person name="Green R.E."/>
            <person name="Rokhsar D.S."/>
        </authorList>
    </citation>
    <scope>NUCLEOTIDE SEQUENCE [LARGE SCALE GENOMIC DNA]</scope>
    <source>
        <strain evidence="9">S238N-H82</strain>
    </source>
</reference>
<feature type="region of interest" description="Disordered" evidence="6">
    <location>
        <begin position="1885"/>
        <end position="1924"/>
    </location>
</feature>
<dbReference type="InterPro" id="IPR019786">
    <property type="entry name" value="Zinc_finger_PHD-type_CS"/>
</dbReference>
<dbReference type="PANTHER" id="PTHR45865">
    <property type="entry name" value="E3 UBIQUITIN-PROTEIN LIGASE SHPRH FAMILY MEMBER"/>
    <property type="match status" value="1"/>
</dbReference>
<dbReference type="Gene3D" id="3.30.40.10">
    <property type="entry name" value="Zinc/RING finger domain, C3HC4 (zinc finger)"/>
    <property type="match status" value="2"/>
</dbReference>
<dbReference type="Pfam" id="PF21325">
    <property type="entry name" value="SHPRH_helical-1st"/>
    <property type="match status" value="1"/>
</dbReference>
<dbReference type="FunFam" id="3.40.50.10810:FF:000013">
    <property type="entry name" value="E3 ubiquitin-protein ligase SHPRH isoform X2"/>
    <property type="match status" value="1"/>
</dbReference>
<evidence type="ECO:0000256" key="3">
    <source>
        <dbReference type="ARBA" id="ARBA00022801"/>
    </source>
</evidence>
<dbReference type="CDD" id="cd18070">
    <property type="entry name" value="DEXQc_SHPRH"/>
    <property type="match status" value="1"/>
</dbReference>
<keyword evidence="4" id="KW-0862">Zinc</keyword>
<dbReference type="Gene3D" id="3.40.50.300">
    <property type="entry name" value="P-loop containing nucleotide triphosphate hydrolases"/>
    <property type="match status" value="1"/>
</dbReference>
<dbReference type="SMART" id="SM00487">
    <property type="entry name" value="DEXDc"/>
    <property type="match status" value="1"/>
</dbReference>
<gene>
    <name evidence="10" type="primary">LOC118422457</name>
</gene>
<proteinExistence type="predicted"/>
<dbReference type="OrthoDB" id="423559at2759"/>
<dbReference type="InterPro" id="IPR000330">
    <property type="entry name" value="SNF2_N"/>
</dbReference>
<dbReference type="InterPro" id="IPR001650">
    <property type="entry name" value="Helicase_C-like"/>
</dbReference>
<dbReference type="SUPFAM" id="SSF52540">
    <property type="entry name" value="P-loop containing nucleoside triphosphate hydrolases"/>
    <property type="match status" value="3"/>
</dbReference>
<name>A0A9J7LPD9_BRAFL</name>
<dbReference type="SMART" id="SM00184">
    <property type="entry name" value="RING"/>
    <property type="match status" value="1"/>
</dbReference>
<protein>
    <submittedName>
        <fullName evidence="10">E3 ubiquitin-protein ligase SHPRH-like</fullName>
    </submittedName>
</protein>
<dbReference type="GO" id="GO:0005737">
    <property type="term" value="C:cytoplasm"/>
    <property type="evidence" value="ECO:0007669"/>
    <property type="project" value="UniProtKB-ARBA"/>
</dbReference>
<feature type="region of interest" description="Disordered" evidence="6">
    <location>
        <begin position="664"/>
        <end position="726"/>
    </location>
</feature>
<dbReference type="GeneID" id="118422457"/>
<keyword evidence="9" id="KW-1185">Reference proteome</keyword>
<feature type="compositionally biased region" description="Polar residues" evidence="6">
    <location>
        <begin position="664"/>
        <end position="687"/>
    </location>
</feature>
<dbReference type="Proteomes" id="UP000001554">
    <property type="component" value="Chromosome 9"/>
</dbReference>
<dbReference type="FunFam" id="3.30.40.10:FF:000162">
    <property type="entry name" value="E3 ubiquitin-protein ligase SHPRH isoform X1"/>
    <property type="match status" value="1"/>
</dbReference>